<dbReference type="Pfam" id="PF09388">
    <property type="entry name" value="SpoOE-like"/>
    <property type="match status" value="1"/>
</dbReference>
<sequence length="51" mass="6104">MNQIESLKVQIEKERRKLEEMLSTMSLTMEDVLTQSRELDRLMEEYIGLTN</sequence>
<dbReference type="STRING" id="168384.SAMN05660368_02685"/>
<dbReference type="Proteomes" id="UP000005561">
    <property type="component" value="Unassembled WGS sequence"/>
</dbReference>
<dbReference type="SUPFAM" id="SSF140500">
    <property type="entry name" value="BAS1536-like"/>
    <property type="match status" value="1"/>
</dbReference>
<evidence type="ECO:0000313" key="1">
    <source>
        <dbReference type="EMBL" id="EET60057.1"/>
    </source>
</evidence>
<organism evidence="1 2">
    <name type="scientific">Marvinbryantia formatexigens DSM 14469</name>
    <dbReference type="NCBI Taxonomy" id="478749"/>
    <lineage>
        <taxon>Bacteria</taxon>
        <taxon>Bacillati</taxon>
        <taxon>Bacillota</taxon>
        <taxon>Clostridia</taxon>
        <taxon>Lachnospirales</taxon>
        <taxon>Lachnospiraceae</taxon>
        <taxon>Marvinbryantia</taxon>
    </lineage>
</organism>
<dbReference type="GO" id="GO:0046983">
    <property type="term" value="F:protein dimerization activity"/>
    <property type="evidence" value="ECO:0007669"/>
    <property type="project" value="InterPro"/>
</dbReference>
<proteinExistence type="predicted"/>
<evidence type="ECO:0000313" key="2">
    <source>
        <dbReference type="Proteomes" id="UP000005561"/>
    </source>
</evidence>
<comment type="caution">
    <text evidence="1">The sequence shown here is derived from an EMBL/GenBank/DDBJ whole genome shotgun (WGS) entry which is preliminary data.</text>
</comment>
<reference evidence="1" key="1">
    <citation type="submission" date="2009-07" db="EMBL/GenBank/DDBJ databases">
        <authorList>
            <person name="Weinstock G."/>
            <person name="Sodergren E."/>
            <person name="Clifton S."/>
            <person name="Fulton L."/>
            <person name="Fulton B."/>
            <person name="Courtney L."/>
            <person name="Fronick C."/>
            <person name="Harrison M."/>
            <person name="Strong C."/>
            <person name="Farmer C."/>
            <person name="Delahaunty K."/>
            <person name="Markovic C."/>
            <person name="Hall O."/>
            <person name="Minx P."/>
            <person name="Tomlinson C."/>
            <person name="Mitreva M."/>
            <person name="Nelson J."/>
            <person name="Hou S."/>
            <person name="Wollam A."/>
            <person name="Pepin K.H."/>
            <person name="Johnson M."/>
            <person name="Bhonagiri V."/>
            <person name="Nash W.E."/>
            <person name="Warren W."/>
            <person name="Chinwalla A."/>
            <person name="Mardis E.R."/>
            <person name="Wilson R.K."/>
        </authorList>
    </citation>
    <scope>NUCLEOTIDE SEQUENCE [LARGE SCALE GENOMIC DNA]</scope>
    <source>
        <strain evidence="1">DSM 14469</strain>
    </source>
</reference>
<dbReference type="InterPro" id="IPR037208">
    <property type="entry name" value="Spo0E-like_sf"/>
</dbReference>
<dbReference type="AlphaFoldDB" id="C6LGZ8"/>
<accession>C6LGZ8</accession>
<dbReference type="EMBL" id="ACCL02000013">
    <property type="protein sequence ID" value="EET60057.1"/>
    <property type="molecule type" value="Genomic_DNA"/>
</dbReference>
<dbReference type="InterPro" id="IPR036638">
    <property type="entry name" value="HLH_DNA-bd_sf"/>
</dbReference>
<protein>
    <submittedName>
        <fullName evidence="1">Spo0E like sporulation regulatory protein</fullName>
    </submittedName>
</protein>
<name>C6LGZ8_9FIRM</name>
<dbReference type="Gene3D" id="4.10.280.10">
    <property type="entry name" value="Helix-loop-helix DNA-binding domain"/>
    <property type="match status" value="1"/>
</dbReference>
<keyword evidence="2" id="KW-1185">Reference proteome</keyword>
<dbReference type="RefSeq" id="WP_006862694.1">
    <property type="nucleotide sequence ID" value="NZ_ACCL02000013.1"/>
</dbReference>
<dbReference type="GO" id="GO:0043937">
    <property type="term" value="P:regulation of sporulation"/>
    <property type="evidence" value="ECO:0007669"/>
    <property type="project" value="InterPro"/>
</dbReference>
<dbReference type="InterPro" id="IPR018540">
    <property type="entry name" value="Spo0E-like"/>
</dbReference>
<gene>
    <name evidence="1" type="ORF">BRYFOR_07908</name>
</gene>